<keyword evidence="3" id="KW-0028">Amino-acid biosynthesis</keyword>
<evidence type="ECO:0000313" key="5">
    <source>
        <dbReference type="EMBL" id="MFD2834465.1"/>
    </source>
</evidence>
<keyword evidence="3" id="KW-0057">Aromatic amino acid biosynthesis</keyword>
<dbReference type="Pfam" id="PF08501">
    <property type="entry name" value="Shikimate_dh_N"/>
    <property type="match status" value="1"/>
</dbReference>
<feature type="domain" description="Shikimate dehydrogenase substrate binding N-terminal" evidence="4">
    <location>
        <begin position="6"/>
        <end position="86"/>
    </location>
</feature>
<sequence>MRTFGLLGKNIDYSFSRTYFNEKFEKEEIAAVYKNFDIQNIEKLPELLKRNDISGLNVTIPYKQEVIKFLDHLDTHAREINAVNVVKFKDGKLIGFNTDFIGFTEAIKPHLKKYHQKALILGTGGASKAVAYGLKLLKIKSTFVSRNPESDQISYEQLDKNLMLEHQLIINTTPLGTFPEIQLHPNIPFDLITQNHLIFDLIYNPEKTALLKNAENRNATILNGLKMLEIQADEAWKIWNQ</sequence>
<dbReference type="InterPro" id="IPR013708">
    <property type="entry name" value="Shikimate_DH-bd_N"/>
</dbReference>
<protein>
    <submittedName>
        <fullName evidence="5">Shikimate dehydrogenase family protein</fullName>
    </submittedName>
</protein>
<proteinExistence type="predicted"/>
<dbReference type="SUPFAM" id="SSF51735">
    <property type="entry name" value="NAD(P)-binding Rossmann-fold domains"/>
    <property type="match status" value="1"/>
</dbReference>
<accession>A0ABW5X790</accession>
<dbReference type="InterPro" id="IPR046346">
    <property type="entry name" value="Aminoacid_DH-like_N_sf"/>
</dbReference>
<reference evidence="6" key="1">
    <citation type="journal article" date="2019" name="Int. J. Syst. Evol. Microbiol.">
        <title>The Global Catalogue of Microorganisms (GCM) 10K type strain sequencing project: providing services to taxonomists for standard genome sequencing and annotation.</title>
        <authorList>
            <consortium name="The Broad Institute Genomics Platform"/>
            <consortium name="The Broad Institute Genome Sequencing Center for Infectious Disease"/>
            <person name="Wu L."/>
            <person name="Ma J."/>
        </authorList>
    </citation>
    <scope>NUCLEOTIDE SEQUENCE [LARGE SCALE GENOMIC DNA]</scope>
    <source>
        <strain evidence="6">KCTC 52925</strain>
    </source>
</reference>
<keyword evidence="6" id="KW-1185">Reference proteome</keyword>
<dbReference type="RefSeq" id="WP_251738911.1">
    <property type="nucleotide sequence ID" value="NZ_JBHUOJ010000032.1"/>
</dbReference>
<dbReference type="PANTHER" id="PTHR21089:SF1">
    <property type="entry name" value="BIFUNCTIONAL 3-DEHYDROQUINATE DEHYDRATASE_SHIKIMATE DEHYDROGENASE, CHLOROPLASTIC"/>
    <property type="match status" value="1"/>
</dbReference>
<dbReference type="InterPro" id="IPR036291">
    <property type="entry name" value="NAD(P)-bd_dom_sf"/>
</dbReference>
<evidence type="ECO:0000256" key="2">
    <source>
        <dbReference type="ARBA" id="ARBA00023002"/>
    </source>
</evidence>
<dbReference type="CDD" id="cd01065">
    <property type="entry name" value="NAD_bind_Shikimate_DH"/>
    <property type="match status" value="1"/>
</dbReference>
<name>A0ABW5X790_9FLAO</name>
<dbReference type="EMBL" id="JBHUOJ010000032">
    <property type="protein sequence ID" value="MFD2834465.1"/>
    <property type="molecule type" value="Genomic_DNA"/>
</dbReference>
<gene>
    <name evidence="5" type="ORF">ACFSYS_14330</name>
</gene>
<dbReference type="Gene3D" id="3.40.50.720">
    <property type="entry name" value="NAD(P)-binding Rossmann-like Domain"/>
    <property type="match status" value="1"/>
</dbReference>
<dbReference type="Proteomes" id="UP001597438">
    <property type="component" value="Unassembled WGS sequence"/>
</dbReference>
<evidence type="ECO:0000256" key="1">
    <source>
        <dbReference type="ARBA" id="ARBA00004871"/>
    </source>
</evidence>
<dbReference type="Gene3D" id="3.40.50.10860">
    <property type="entry name" value="Leucine Dehydrogenase, chain A, domain 1"/>
    <property type="match status" value="1"/>
</dbReference>
<dbReference type="PANTHER" id="PTHR21089">
    <property type="entry name" value="SHIKIMATE DEHYDROGENASE"/>
    <property type="match status" value="1"/>
</dbReference>
<comment type="pathway">
    <text evidence="1">Metabolic intermediate biosynthesis; chorismate biosynthesis; chorismate from D-erythrose 4-phosphate and phosphoenolpyruvate: step 4/7.</text>
</comment>
<dbReference type="SUPFAM" id="SSF53223">
    <property type="entry name" value="Aminoacid dehydrogenase-like, N-terminal domain"/>
    <property type="match status" value="1"/>
</dbReference>
<evidence type="ECO:0000313" key="6">
    <source>
        <dbReference type="Proteomes" id="UP001597438"/>
    </source>
</evidence>
<comment type="caution">
    <text evidence="5">The sequence shown here is derived from an EMBL/GenBank/DDBJ whole genome shotgun (WGS) entry which is preliminary data.</text>
</comment>
<evidence type="ECO:0000256" key="3">
    <source>
        <dbReference type="ARBA" id="ARBA00023141"/>
    </source>
</evidence>
<keyword evidence="2" id="KW-0560">Oxidoreductase</keyword>
<dbReference type="InterPro" id="IPR022893">
    <property type="entry name" value="Shikimate_DH_fam"/>
</dbReference>
<organism evidence="5 6">
    <name type="scientific">Christiangramia antarctica</name>
    <dbReference type="NCBI Taxonomy" id="2058158"/>
    <lineage>
        <taxon>Bacteria</taxon>
        <taxon>Pseudomonadati</taxon>
        <taxon>Bacteroidota</taxon>
        <taxon>Flavobacteriia</taxon>
        <taxon>Flavobacteriales</taxon>
        <taxon>Flavobacteriaceae</taxon>
        <taxon>Christiangramia</taxon>
    </lineage>
</organism>
<evidence type="ECO:0000259" key="4">
    <source>
        <dbReference type="Pfam" id="PF08501"/>
    </source>
</evidence>